<comment type="caution">
    <text evidence="1">The sequence shown here is derived from an EMBL/GenBank/DDBJ whole genome shotgun (WGS) entry which is preliminary data.</text>
</comment>
<gene>
    <name evidence="1" type="ORF">CSUI_001523</name>
</gene>
<evidence type="ECO:0000313" key="1">
    <source>
        <dbReference type="EMBL" id="PHJ24620.1"/>
    </source>
</evidence>
<dbReference type="AlphaFoldDB" id="A0A2C6KX61"/>
<dbReference type="VEuPathDB" id="ToxoDB:CSUI_001523"/>
<accession>A0A2C6KX61</accession>
<dbReference type="Proteomes" id="UP000221165">
    <property type="component" value="Unassembled WGS sequence"/>
</dbReference>
<keyword evidence="2" id="KW-1185">Reference proteome</keyword>
<evidence type="ECO:0000313" key="2">
    <source>
        <dbReference type="Proteomes" id="UP000221165"/>
    </source>
</evidence>
<dbReference type="EMBL" id="MIGC01000612">
    <property type="protein sequence ID" value="PHJ24620.1"/>
    <property type="molecule type" value="Genomic_DNA"/>
</dbReference>
<dbReference type="GeneID" id="94424940"/>
<dbReference type="RefSeq" id="XP_067926292.1">
    <property type="nucleotide sequence ID" value="XM_068061729.1"/>
</dbReference>
<reference evidence="1 2" key="1">
    <citation type="journal article" date="2017" name="Int. J. Parasitol.">
        <title>The genome of the protozoan parasite Cystoisospora suis and a reverse vaccinology approach to identify vaccine candidates.</title>
        <authorList>
            <person name="Palmieri N."/>
            <person name="Shrestha A."/>
            <person name="Ruttkowski B."/>
            <person name="Beck T."/>
            <person name="Vogl C."/>
            <person name="Tomley F."/>
            <person name="Blake D.P."/>
            <person name="Joachim A."/>
        </authorList>
    </citation>
    <scope>NUCLEOTIDE SEQUENCE [LARGE SCALE GENOMIC DNA]</scope>
    <source>
        <strain evidence="1 2">Wien I</strain>
    </source>
</reference>
<sequence>MRLRGVPRMHCSRQSLEDWHGSVSLKTGNNPLPAVESPCYCYQGGQAIRAAD</sequence>
<proteinExistence type="predicted"/>
<organism evidence="1 2">
    <name type="scientific">Cystoisospora suis</name>
    <dbReference type="NCBI Taxonomy" id="483139"/>
    <lineage>
        <taxon>Eukaryota</taxon>
        <taxon>Sar</taxon>
        <taxon>Alveolata</taxon>
        <taxon>Apicomplexa</taxon>
        <taxon>Conoidasida</taxon>
        <taxon>Coccidia</taxon>
        <taxon>Eucoccidiorida</taxon>
        <taxon>Eimeriorina</taxon>
        <taxon>Sarcocystidae</taxon>
        <taxon>Cystoisospora</taxon>
    </lineage>
</organism>
<protein>
    <submittedName>
        <fullName evidence="1">Uncharacterized protein</fullName>
    </submittedName>
</protein>
<name>A0A2C6KX61_9APIC</name>